<reference evidence="1" key="1">
    <citation type="submission" date="2018-01" db="EMBL/GenBank/DDBJ databases">
        <authorList>
            <person name="Yu X.-D."/>
        </authorList>
    </citation>
    <scope>NUCLEOTIDE SEQUENCE</scope>
    <source>
        <strain evidence="1">ZX-21</strain>
    </source>
</reference>
<comment type="caution">
    <text evidence="1">The sequence shown here is derived from an EMBL/GenBank/DDBJ whole genome shotgun (WGS) entry which is preliminary data.</text>
</comment>
<dbReference type="EMBL" id="PQGG01000039">
    <property type="protein sequence ID" value="POP51492.1"/>
    <property type="molecule type" value="Genomic_DNA"/>
</dbReference>
<protein>
    <submittedName>
        <fullName evidence="1">Toxin-antitoxin system, antitoxin component, Xre family protein</fullName>
    </submittedName>
</protein>
<proteinExistence type="predicted"/>
<sequence>MQPQLDKIQEKLSNLPPNRLLEVADFIDFLQQRDQDILMRDSYSNASENAFNEAWNNSDDAAYDDL</sequence>
<organism evidence="1 2">
    <name type="scientific">Zhongshania marina</name>
    <dbReference type="NCBI Taxonomy" id="2304603"/>
    <lineage>
        <taxon>Bacteria</taxon>
        <taxon>Pseudomonadati</taxon>
        <taxon>Pseudomonadota</taxon>
        <taxon>Gammaproteobacteria</taxon>
        <taxon>Cellvibrionales</taxon>
        <taxon>Spongiibacteraceae</taxon>
        <taxon>Zhongshania</taxon>
    </lineage>
</organism>
<evidence type="ECO:0000313" key="1">
    <source>
        <dbReference type="EMBL" id="POP51492.1"/>
    </source>
</evidence>
<dbReference type="RefSeq" id="WP_103685633.1">
    <property type="nucleotide sequence ID" value="NZ_PQGG01000039.1"/>
</dbReference>
<accession>A0A2S4HBW4</accession>
<dbReference type="AlphaFoldDB" id="A0A2S4HBW4"/>
<evidence type="ECO:0000313" key="2">
    <source>
        <dbReference type="Proteomes" id="UP000237222"/>
    </source>
</evidence>
<dbReference type="Proteomes" id="UP000237222">
    <property type="component" value="Unassembled WGS sequence"/>
</dbReference>
<dbReference type="OrthoDB" id="6371923at2"/>
<name>A0A2S4HBW4_9GAMM</name>
<gene>
    <name evidence="1" type="ORF">C0068_16785</name>
</gene>